<dbReference type="PANTHER" id="PTHR34219">
    <property type="entry name" value="IRON-REGULATED INNER MEMBRANE PROTEIN-RELATED"/>
    <property type="match status" value="1"/>
</dbReference>
<organism evidence="2 3">
    <name type="scientific">Aromatoleum bremense</name>
    <dbReference type="NCBI Taxonomy" id="76115"/>
    <lineage>
        <taxon>Bacteria</taxon>
        <taxon>Pseudomonadati</taxon>
        <taxon>Pseudomonadota</taxon>
        <taxon>Betaproteobacteria</taxon>
        <taxon>Rhodocyclales</taxon>
        <taxon>Rhodocyclaceae</taxon>
        <taxon>Aromatoleum</taxon>
    </lineage>
</organism>
<dbReference type="PANTHER" id="PTHR34219:SF4">
    <property type="entry name" value="PEPSY DOMAIN-CONTAINING PROTEIN"/>
    <property type="match status" value="1"/>
</dbReference>
<accession>A0ABX1NWR2</accession>
<keyword evidence="1" id="KW-0472">Membrane</keyword>
<keyword evidence="3" id="KW-1185">Reference proteome</keyword>
<evidence type="ECO:0000256" key="1">
    <source>
        <dbReference type="SAM" id="Phobius"/>
    </source>
</evidence>
<evidence type="ECO:0000313" key="3">
    <source>
        <dbReference type="Proteomes" id="UP000633943"/>
    </source>
</evidence>
<keyword evidence="1" id="KW-1133">Transmembrane helix</keyword>
<dbReference type="Pfam" id="PF03929">
    <property type="entry name" value="PepSY_TM"/>
    <property type="match status" value="1"/>
</dbReference>
<feature type="transmembrane region" description="Helical" evidence="1">
    <location>
        <begin position="337"/>
        <end position="357"/>
    </location>
</feature>
<reference evidence="2 3" key="1">
    <citation type="submission" date="2019-12" db="EMBL/GenBank/DDBJ databases">
        <title>Comparative genomics gives insights into the taxonomy of the Azoarcus-Aromatoleum group and reveals separate origins of nif in the plant-associated Azoarcus and non-plant-associated Aromatoleum sub-groups.</title>
        <authorList>
            <person name="Lafos M."/>
            <person name="Maluk M."/>
            <person name="Batista M."/>
            <person name="Junghare M."/>
            <person name="Carmona M."/>
            <person name="Faoro H."/>
            <person name="Cruz L.M."/>
            <person name="Battistoni F."/>
            <person name="De Souza E."/>
            <person name="Pedrosa F."/>
            <person name="Chen W.-M."/>
            <person name="Poole P.S."/>
            <person name="Dixon R.A."/>
            <person name="James E.K."/>
        </authorList>
    </citation>
    <scope>NUCLEOTIDE SEQUENCE [LARGE SCALE GENOMIC DNA]</scope>
    <source>
        <strain evidence="2 3">PbN1</strain>
    </source>
</reference>
<protein>
    <submittedName>
        <fullName evidence="2">PepSY domain-containing protein</fullName>
    </submittedName>
</protein>
<evidence type="ECO:0000313" key="2">
    <source>
        <dbReference type="EMBL" id="NMG16469.1"/>
    </source>
</evidence>
<feature type="transmembrane region" description="Helical" evidence="1">
    <location>
        <begin position="408"/>
        <end position="426"/>
    </location>
</feature>
<comment type="caution">
    <text evidence="2">The sequence shown here is derived from an EMBL/GenBank/DDBJ whole genome shotgun (WGS) entry which is preliminary data.</text>
</comment>
<name>A0ABX1NWR2_9RHOO</name>
<gene>
    <name evidence="2" type="ORF">GPA24_13135</name>
</gene>
<dbReference type="InterPro" id="IPR005625">
    <property type="entry name" value="PepSY-ass_TM"/>
</dbReference>
<dbReference type="EMBL" id="WTVP01000037">
    <property type="protein sequence ID" value="NMG16469.1"/>
    <property type="molecule type" value="Genomic_DNA"/>
</dbReference>
<feature type="transmembrane region" description="Helical" evidence="1">
    <location>
        <begin position="438"/>
        <end position="457"/>
    </location>
</feature>
<feature type="transmembrane region" description="Helical" evidence="1">
    <location>
        <begin position="378"/>
        <end position="396"/>
    </location>
</feature>
<dbReference type="Proteomes" id="UP000633943">
    <property type="component" value="Unassembled WGS sequence"/>
</dbReference>
<feature type="transmembrane region" description="Helical" evidence="1">
    <location>
        <begin position="181"/>
        <end position="207"/>
    </location>
</feature>
<sequence length="511" mass="55099">MTALHTWAGVVLGALLFVIFWMGSLSVFDREIDRWMMPMTRLAAPAPAGLPSLDANLRPVAERLAAGAPQWTIRLPSARAPAMELRYPDGAGGTVRRHVEAASGRLLADAGSAGASGFFFPFHFRLHLKWLDIGYWLVGLAGMAMLVLLVSGVIIHRRVFSDFFTFRPERALPRATLDLHNLSGVLALPFHAVVTLSGLVIFFAVYFPAAWQSAYAEVGAGARETFNREAFGSWRRPPAGVAAPLASLDAMLAAAEAEWQGGRPYFVRVWHPGDAAAYVEVRRSIADDITMNLDTVYFDGTTGAVLHRHEAQPVMRVQRFIAGLHFIQFEHGILRGLYFLAGLSGCLMIATGLLFWLEARRARHARHGLGGVRLVEGLTVGSSVGLIAATLAFLVANRLLPLALPGRALLEMQIFFVAWALAFGHAGWRADRAWREQAWAIAVLAALAALLNGVTTGDHLPATLAAGRWEVAGVDGVLVLTTFLAGCAARRPGRRTAPAEAGALAAEVGRG</sequence>
<feature type="transmembrane region" description="Helical" evidence="1">
    <location>
        <begin position="136"/>
        <end position="160"/>
    </location>
</feature>
<proteinExistence type="predicted"/>
<keyword evidence="1" id="KW-0812">Transmembrane</keyword>
<feature type="transmembrane region" description="Helical" evidence="1">
    <location>
        <begin position="6"/>
        <end position="28"/>
    </location>
</feature>